<reference evidence="2 3" key="1">
    <citation type="submission" date="2019-06" db="EMBL/GenBank/DDBJ databases">
        <authorList>
            <person name="Li M."/>
        </authorList>
    </citation>
    <scope>NUCLEOTIDE SEQUENCE [LARGE SCALE GENOMIC DNA]</scope>
    <source>
        <strain evidence="2 3">BGMRC2036</strain>
    </source>
</reference>
<dbReference type="RefSeq" id="WP_141149952.1">
    <property type="nucleotide sequence ID" value="NZ_VHLG01000011.1"/>
</dbReference>
<dbReference type="InterPro" id="IPR052186">
    <property type="entry name" value="Hydantoin_racemase-like"/>
</dbReference>
<comment type="similarity">
    <text evidence="1">Belongs to the HyuE racemase family.</text>
</comment>
<name>A0A506U322_9HYPH</name>
<dbReference type="InterPro" id="IPR015942">
    <property type="entry name" value="Asp/Glu/hydantoin_racemase"/>
</dbReference>
<proteinExistence type="inferred from homology"/>
<dbReference type="InterPro" id="IPR053714">
    <property type="entry name" value="Iso_Racemase_Enz_sf"/>
</dbReference>
<dbReference type="PANTHER" id="PTHR28047:SF5">
    <property type="entry name" value="PROTEIN DCG1"/>
    <property type="match status" value="1"/>
</dbReference>
<gene>
    <name evidence="2" type="ORF">FJU08_15560</name>
</gene>
<dbReference type="OrthoDB" id="9791723at2"/>
<evidence type="ECO:0000256" key="1">
    <source>
        <dbReference type="ARBA" id="ARBA00038414"/>
    </source>
</evidence>
<comment type="caution">
    <text evidence="2">The sequence shown here is derived from an EMBL/GenBank/DDBJ whole genome shotgun (WGS) entry which is preliminary data.</text>
</comment>
<dbReference type="PANTHER" id="PTHR28047">
    <property type="entry name" value="PROTEIN DCG1"/>
    <property type="match status" value="1"/>
</dbReference>
<evidence type="ECO:0000313" key="3">
    <source>
        <dbReference type="Proteomes" id="UP000318801"/>
    </source>
</evidence>
<accession>A0A506U322</accession>
<dbReference type="AlphaFoldDB" id="A0A506U322"/>
<protein>
    <submittedName>
        <fullName evidence="2">Hydantoin racemase</fullName>
    </submittedName>
</protein>
<dbReference type="EMBL" id="VHLG01000011">
    <property type="protein sequence ID" value="TPW28753.1"/>
    <property type="molecule type" value="Genomic_DNA"/>
</dbReference>
<dbReference type="Proteomes" id="UP000318801">
    <property type="component" value="Unassembled WGS sequence"/>
</dbReference>
<dbReference type="Gene3D" id="3.40.50.12500">
    <property type="match status" value="1"/>
</dbReference>
<evidence type="ECO:0000313" key="2">
    <source>
        <dbReference type="EMBL" id="TPW28753.1"/>
    </source>
</evidence>
<keyword evidence="3" id="KW-1185">Reference proteome</keyword>
<dbReference type="Pfam" id="PF01177">
    <property type="entry name" value="Asp_Glu_race"/>
    <property type="match status" value="1"/>
</dbReference>
<sequence>MARILVLNPNSSRKVTASIALCLRDLAATTHHRIDCDQLPEAPLGIESDADVETVAPMVMERAKATDADALVISCFSDPGVEAVRKAVTHIPVIGIAEAGYYASLQLGRRFGVVSLGPASIARHARRIDELGITPRLAGDRSASLTVEESGDDGLARDKVIQTGRLLAQEDSADVIILGCAGMGMQRPFLQAAIGLPVVDPVQAGVAAAISALNLEYIVKA</sequence>
<organism evidence="2 3">
    <name type="scientific">Martelella alba</name>
    <dbReference type="NCBI Taxonomy" id="2590451"/>
    <lineage>
        <taxon>Bacteria</taxon>
        <taxon>Pseudomonadati</taxon>
        <taxon>Pseudomonadota</taxon>
        <taxon>Alphaproteobacteria</taxon>
        <taxon>Hyphomicrobiales</taxon>
        <taxon>Aurantimonadaceae</taxon>
        <taxon>Martelella</taxon>
    </lineage>
</organism>
<dbReference type="GO" id="GO:0047661">
    <property type="term" value="F:amino-acid racemase activity"/>
    <property type="evidence" value="ECO:0007669"/>
    <property type="project" value="InterPro"/>
</dbReference>